<sequence length="176" mass="19386">MKKSQVERLTGFLQERLPPDAWGEVADMLDELQARYDNAGPDDTEVAMRTVDLIDFLNSRLPLDEMERVRKIIFGTDDQGNPLAADAALRVRCGLRAHNYARQRVAWATGVDTMACDSAADAYRLGLTALGHDASHIADDAARSVFEGFMSQRRNQSSSAADIATRFGVTTPRKLG</sequence>
<dbReference type="AlphaFoldDB" id="A0A251ZZ14"/>
<reference evidence="1 2" key="1">
    <citation type="submission" date="2014-06" db="EMBL/GenBank/DDBJ databases">
        <authorList>
            <person name="Ju J."/>
            <person name="Zhang J."/>
        </authorList>
    </citation>
    <scope>NUCLEOTIDE SEQUENCE [LARGE SCALE GENOMIC DNA]</scope>
    <source>
        <strain evidence="1">DmW_045</strain>
    </source>
</reference>
<protein>
    <submittedName>
        <fullName evidence="1">Uncharacterized protein</fullName>
    </submittedName>
</protein>
<dbReference type="RefSeq" id="WP_086552995.1">
    <property type="nucleotide sequence ID" value="NZ_JOMO01000046.1"/>
</dbReference>
<comment type="caution">
    <text evidence="1">The sequence shown here is derived from an EMBL/GenBank/DDBJ whole genome shotgun (WGS) entry which is preliminary data.</text>
</comment>
<dbReference type="EMBL" id="JOMO01000046">
    <property type="protein sequence ID" value="OUI79895.1"/>
    <property type="molecule type" value="Genomic_DNA"/>
</dbReference>
<gene>
    <name evidence="1" type="ORF">HK12_10920</name>
</gene>
<proteinExistence type="predicted"/>
<name>A0A251ZZ14_9PROT</name>
<organism evidence="1 2">
    <name type="scientific">Acetobacter orientalis</name>
    <dbReference type="NCBI Taxonomy" id="146474"/>
    <lineage>
        <taxon>Bacteria</taxon>
        <taxon>Pseudomonadati</taxon>
        <taxon>Pseudomonadota</taxon>
        <taxon>Alphaproteobacteria</taxon>
        <taxon>Acetobacterales</taxon>
        <taxon>Acetobacteraceae</taxon>
        <taxon>Acetobacter</taxon>
    </lineage>
</organism>
<evidence type="ECO:0000313" key="2">
    <source>
        <dbReference type="Proteomes" id="UP000194639"/>
    </source>
</evidence>
<accession>A0A251ZZ14</accession>
<evidence type="ECO:0000313" key="1">
    <source>
        <dbReference type="EMBL" id="OUI79895.1"/>
    </source>
</evidence>
<dbReference type="Proteomes" id="UP000194639">
    <property type="component" value="Unassembled WGS sequence"/>
</dbReference>